<feature type="region of interest" description="Disordered" evidence="1">
    <location>
        <begin position="146"/>
        <end position="172"/>
    </location>
</feature>
<reference evidence="2 3" key="1">
    <citation type="journal article" date="2015" name="Sci. Rep.">
        <title>Chromosome-level genome map provides insights into diverse defense mechanisms in the medicinal fungus Ganoderma sinense.</title>
        <authorList>
            <person name="Zhu Y."/>
            <person name="Xu J."/>
            <person name="Sun C."/>
            <person name="Zhou S."/>
            <person name="Xu H."/>
            <person name="Nelson D.R."/>
            <person name="Qian J."/>
            <person name="Song J."/>
            <person name="Luo H."/>
            <person name="Xiang L."/>
            <person name="Li Y."/>
            <person name="Xu Z."/>
            <person name="Ji A."/>
            <person name="Wang L."/>
            <person name="Lu S."/>
            <person name="Hayward A."/>
            <person name="Sun W."/>
            <person name="Li X."/>
            <person name="Schwartz D.C."/>
            <person name="Wang Y."/>
            <person name="Chen S."/>
        </authorList>
    </citation>
    <scope>NUCLEOTIDE SEQUENCE [LARGE SCALE GENOMIC DNA]</scope>
    <source>
        <strain evidence="2 3">ZZ0214-1</strain>
    </source>
</reference>
<proteinExistence type="predicted"/>
<gene>
    <name evidence="2" type="ORF">GSI_14581</name>
</gene>
<evidence type="ECO:0000256" key="1">
    <source>
        <dbReference type="SAM" id="MobiDB-lite"/>
    </source>
</evidence>
<dbReference type="EMBL" id="AYKW01000068">
    <property type="protein sequence ID" value="PIL23271.1"/>
    <property type="molecule type" value="Genomic_DNA"/>
</dbReference>
<protein>
    <submittedName>
        <fullName evidence="2">Uncharacterized protein</fullName>
    </submittedName>
</protein>
<evidence type="ECO:0000313" key="2">
    <source>
        <dbReference type="EMBL" id="PIL23271.1"/>
    </source>
</evidence>
<dbReference type="Proteomes" id="UP000230002">
    <property type="component" value="Unassembled WGS sequence"/>
</dbReference>
<comment type="caution">
    <text evidence="2">The sequence shown here is derived from an EMBL/GenBank/DDBJ whole genome shotgun (WGS) entry which is preliminary data.</text>
</comment>
<accession>A0A2G8RP50</accession>
<feature type="compositionally biased region" description="Polar residues" evidence="1">
    <location>
        <begin position="147"/>
        <end position="162"/>
    </location>
</feature>
<evidence type="ECO:0000313" key="3">
    <source>
        <dbReference type="Proteomes" id="UP000230002"/>
    </source>
</evidence>
<dbReference type="AlphaFoldDB" id="A0A2G8RP50"/>
<keyword evidence="3" id="KW-1185">Reference proteome</keyword>
<organism evidence="2 3">
    <name type="scientific">Ganoderma sinense ZZ0214-1</name>
    <dbReference type="NCBI Taxonomy" id="1077348"/>
    <lineage>
        <taxon>Eukaryota</taxon>
        <taxon>Fungi</taxon>
        <taxon>Dikarya</taxon>
        <taxon>Basidiomycota</taxon>
        <taxon>Agaricomycotina</taxon>
        <taxon>Agaricomycetes</taxon>
        <taxon>Polyporales</taxon>
        <taxon>Polyporaceae</taxon>
        <taxon>Ganoderma</taxon>
    </lineage>
</organism>
<sequence length="204" mass="22360">MAHSVHTPPASRTPQSIRRLLLPLVIPRRTLKFARSNAAGRTPARPPSSKFRAPAATPLTRARAFLGVRRLQKAPFSSPSPLLSDNANRTFELLDSVARARLEGRGSWCSARPSSFQFQFQFHLQSLPSSPFFLLLLRALDPKRRSGSCSRSQPQASGSQRLAQELPQSRVGGNPPANASLLVILMWTAHRGSPYACTACLIQV</sequence>
<name>A0A2G8RP50_9APHY</name>
<feature type="region of interest" description="Disordered" evidence="1">
    <location>
        <begin position="35"/>
        <end position="54"/>
    </location>
</feature>